<evidence type="ECO:0000313" key="3">
    <source>
        <dbReference type="Proteomes" id="UP000321769"/>
    </source>
</evidence>
<evidence type="ECO:0000256" key="1">
    <source>
        <dbReference type="ARBA" id="ARBA00008591"/>
    </source>
</evidence>
<proteinExistence type="inferred from homology"/>
<comment type="similarity">
    <text evidence="1">Belongs to the UPF0111 family.</text>
</comment>
<dbReference type="RefSeq" id="WP_146825957.1">
    <property type="nucleotide sequence ID" value="NZ_BAAAYQ010000001.1"/>
</dbReference>
<reference evidence="2 3" key="1">
    <citation type="submission" date="2019-07" db="EMBL/GenBank/DDBJ databases">
        <title>Whole genome shotgun sequence of Aeromicrobium flavum NBRC 107625.</title>
        <authorList>
            <person name="Hosoyama A."/>
            <person name="Uohara A."/>
            <person name="Ohji S."/>
            <person name="Ichikawa N."/>
        </authorList>
    </citation>
    <scope>NUCLEOTIDE SEQUENCE [LARGE SCALE GENOMIC DNA]</scope>
    <source>
        <strain evidence="2 3">NBRC 107625</strain>
    </source>
</reference>
<dbReference type="PANTHER" id="PTHR37298">
    <property type="entry name" value="UPF0111 PROTEIN YKAA"/>
    <property type="match status" value="1"/>
</dbReference>
<dbReference type="EMBL" id="BJZQ01000002">
    <property type="protein sequence ID" value="GEO88577.1"/>
    <property type="molecule type" value="Genomic_DNA"/>
</dbReference>
<dbReference type="AlphaFoldDB" id="A0A512HT11"/>
<gene>
    <name evidence="2" type="ORF">AFL01nite_09040</name>
</gene>
<dbReference type="Proteomes" id="UP000321769">
    <property type="component" value="Unassembled WGS sequence"/>
</dbReference>
<dbReference type="InterPro" id="IPR038078">
    <property type="entry name" value="PhoU-like_sf"/>
</dbReference>
<dbReference type="InterPro" id="IPR052912">
    <property type="entry name" value="UPF0111_domain"/>
</dbReference>
<dbReference type="Pfam" id="PF01865">
    <property type="entry name" value="PhoU_div"/>
    <property type="match status" value="1"/>
</dbReference>
<dbReference type="Gene3D" id="1.20.58.220">
    <property type="entry name" value="Phosphate transport system protein phou homolog 2, domain 2"/>
    <property type="match status" value="1"/>
</dbReference>
<dbReference type="OrthoDB" id="9797568at2"/>
<evidence type="ECO:0000313" key="2">
    <source>
        <dbReference type="EMBL" id="GEO88577.1"/>
    </source>
</evidence>
<keyword evidence="3" id="KW-1185">Reference proteome</keyword>
<sequence>MRFRIRPVEASFYDLFTESANHLVAGAAIVARLLDPEADKTALASQMNDAEHAADDTTHAIIKLVNSTFITPFDREDIYALASGLDDVMDYMEEVVESVALYGVEEFPEAFAAQVQVLQQAAQVTAEAMPRLRSMKDLEEFWIEINRLENEGDRNHRRMLADLFDGNYKAMQVLKLKDIVEAVEHAIDAMESVANTVEQIAVKES</sequence>
<dbReference type="PANTHER" id="PTHR37298:SF1">
    <property type="entry name" value="UPF0111 PROTEIN YKAA"/>
    <property type="match status" value="1"/>
</dbReference>
<dbReference type="InterPro" id="IPR018445">
    <property type="entry name" value="Put_Phosphate_transp_reg"/>
</dbReference>
<accession>A0A512HT11</accession>
<comment type="caution">
    <text evidence="2">The sequence shown here is derived from an EMBL/GenBank/DDBJ whole genome shotgun (WGS) entry which is preliminary data.</text>
</comment>
<protein>
    <submittedName>
        <fullName evidence="2">Phosphate transport regulator</fullName>
    </submittedName>
</protein>
<organism evidence="2 3">
    <name type="scientific">Aeromicrobium flavum</name>
    <dbReference type="NCBI Taxonomy" id="416568"/>
    <lineage>
        <taxon>Bacteria</taxon>
        <taxon>Bacillati</taxon>
        <taxon>Actinomycetota</taxon>
        <taxon>Actinomycetes</taxon>
        <taxon>Propionibacteriales</taxon>
        <taxon>Nocardioidaceae</taxon>
        <taxon>Aeromicrobium</taxon>
    </lineage>
</organism>
<name>A0A512HT11_9ACTN</name>